<organism evidence="1 2">
    <name type="scientific">Burkholderia ubonensis</name>
    <dbReference type="NCBI Taxonomy" id="101571"/>
    <lineage>
        <taxon>Bacteria</taxon>
        <taxon>Pseudomonadati</taxon>
        <taxon>Pseudomonadota</taxon>
        <taxon>Betaproteobacteria</taxon>
        <taxon>Burkholderiales</taxon>
        <taxon>Burkholderiaceae</taxon>
        <taxon>Burkholderia</taxon>
        <taxon>Burkholderia cepacia complex</taxon>
    </lineage>
</organism>
<accession>A0A107EV31</accession>
<gene>
    <name evidence="1" type="ORF">WL73_33220</name>
</gene>
<dbReference type="OrthoDB" id="8967912at2"/>
<protein>
    <recommendedName>
        <fullName evidence="3">Bacteriophage protein</fullName>
    </recommendedName>
</protein>
<evidence type="ECO:0000313" key="1">
    <source>
        <dbReference type="EMBL" id="KWE11013.1"/>
    </source>
</evidence>
<dbReference type="EMBL" id="LPIX01000015">
    <property type="protein sequence ID" value="KWE11013.1"/>
    <property type="molecule type" value="Genomic_DNA"/>
</dbReference>
<sequence length="182" mass="21353">MTITKTHETRRTLSEDVFYPDHEPRAESATFRASKRAMKKEGGYVCAVCGDDQAVESHHRFFEWAFSHVIDWKWIRGVALNQVDTMFSHKLQRVVPIPRQHPVWDVIRLTQGFDWEEFDPARPETFVDSTYNQLLLCALHHRGKDHGRHEESDPVWSVQAFLLPDFVYSPDELKQLHAKEPK</sequence>
<dbReference type="AlphaFoldDB" id="A0A107EV31"/>
<comment type="caution">
    <text evidence="1">The sequence shown here is derived from an EMBL/GenBank/DDBJ whole genome shotgun (WGS) entry which is preliminary data.</text>
</comment>
<name>A0A107EV31_9BURK</name>
<proteinExistence type="predicted"/>
<evidence type="ECO:0000313" key="2">
    <source>
        <dbReference type="Proteomes" id="UP000062998"/>
    </source>
</evidence>
<reference evidence="1 2" key="1">
    <citation type="submission" date="2015-11" db="EMBL/GenBank/DDBJ databases">
        <title>Expanding the genomic diversity of Burkholderia species for the development of highly accurate diagnostics.</title>
        <authorList>
            <person name="Sahl J."/>
            <person name="Keim P."/>
            <person name="Wagner D."/>
        </authorList>
    </citation>
    <scope>NUCLEOTIDE SEQUENCE [LARGE SCALE GENOMIC DNA]</scope>
    <source>
        <strain evidence="1 2">MSMB2167WGS</strain>
    </source>
</reference>
<dbReference type="Proteomes" id="UP000062998">
    <property type="component" value="Unassembled WGS sequence"/>
</dbReference>
<dbReference type="RefSeq" id="WP_060322465.1">
    <property type="nucleotide sequence ID" value="NZ_LPIU01000052.1"/>
</dbReference>
<evidence type="ECO:0008006" key="3">
    <source>
        <dbReference type="Google" id="ProtNLM"/>
    </source>
</evidence>